<accession>A0A9P0ASP3</accession>
<dbReference type="GO" id="GO:0000479">
    <property type="term" value="P:endonucleolytic cleavage of tricistronic rRNA transcript (SSU-rRNA, 5.8S rRNA, LSU-rRNA)"/>
    <property type="evidence" value="ECO:0007669"/>
    <property type="project" value="TreeGrafter"/>
</dbReference>
<dbReference type="PANTHER" id="PTHR11096:SF1">
    <property type="entry name" value="RNA 3'-TERMINAL PHOSPHATE CYCLASE-LIKE PROTEIN"/>
    <property type="match status" value="1"/>
</dbReference>
<keyword evidence="4" id="KW-0539">Nucleus</keyword>
<comment type="similarity">
    <text evidence="2">Belongs to the RNA 3'-terminal cyclase family. Type 2 subfamily.</text>
</comment>
<feature type="domain" description="RNA 3'-terminal phosphate cyclase" evidence="5">
    <location>
        <begin position="12"/>
        <end position="345"/>
    </location>
</feature>
<dbReference type="NCBIfam" id="TIGR03400">
    <property type="entry name" value="18S_RNA_Rcl1p"/>
    <property type="match status" value="1"/>
</dbReference>
<protein>
    <recommendedName>
        <fullName evidence="9">RNA 3'-terminal phosphate cyclase-like protein</fullName>
    </recommendedName>
</protein>
<evidence type="ECO:0000259" key="6">
    <source>
        <dbReference type="Pfam" id="PF05189"/>
    </source>
</evidence>
<dbReference type="InterPro" id="IPR036553">
    <property type="entry name" value="RPTC_insert"/>
</dbReference>
<keyword evidence="8" id="KW-1185">Reference proteome</keyword>
<dbReference type="Gene3D" id="3.30.360.20">
    <property type="entry name" value="RNA 3'-terminal phosphate cyclase, insert domain"/>
    <property type="match status" value="1"/>
</dbReference>
<dbReference type="InterPro" id="IPR013792">
    <property type="entry name" value="RNA3'P_cycl/enolpyr_Trfase_a/b"/>
</dbReference>
<dbReference type="PIRSF" id="PIRSF005378">
    <property type="entry name" value="RNA3'_term_phos_cycl_euk"/>
    <property type="match status" value="1"/>
</dbReference>
<dbReference type="InterPro" id="IPR013791">
    <property type="entry name" value="RNA3'-term_phos_cycl_insert"/>
</dbReference>
<sequence length="380" mass="41712">MTTALVKGNVLLYKGSSFLKQRLILSILSGKCVKINEIRALDDEPGLREFEVSLIRLLDKITNGTVVELNETGTSLYFQPGLLYGGTTEHDCSLQRGIGYYLEALFILGLFCKQPINVTLRGVTSNNIDPSVDLMKTSMMQTLKKFVLDDDDLDLKIKKRGMRPLGGGEVVFKCPVRKQVRPIQFSESGMVKRIRGTAYALRVSPAIANRMVDTAKGVLLKFIPDIFISTDQCKGKQTGKSPGFGIHLMAETTTGVIYSAEQVSNVVTDGEELSIPEDLGVAAAQRLLYEIYLGGVTDSTSQSLAIVNMALGQKDVSKIVIGPLTDYSIGFLRHLKEFFGVTFKIEHYESDDENQTGTGSEKVLLTCVGIGYTNLSKRTI</sequence>
<dbReference type="Pfam" id="PF01137">
    <property type="entry name" value="RTC"/>
    <property type="match status" value="1"/>
</dbReference>
<gene>
    <name evidence="7" type="ORF">MELIAE_LOCUS1357</name>
</gene>
<reference evidence="7" key="1">
    <citation type="submission" date="2021-12" db="EMBL/GenBank/DDBJ databases">
        <authorList>
            <person name="King R."/>
        </authorList>
    </citation>
    <scope>NUCLEOTIDE SEQUENCE</scope>
</reference>
<dbReference type="SUPFAM" id="SSF55205">
    <property type="entry name" value="EPT/RTPC-like"/>
    <property type="match status" value="1"/>
</dbReference>
<evidence type="ECO:0000256" key="1">
    <source>
        <dbReference type="ARBA" id="ARBA00004604"/>
    </source>
</evidence>
<dbReference type="AlphaFoldDB" id="A0A9P0ASP3"/>
<evidence type="ECO:0000259" key="5">
    <source>
        <dbReference type="Pfam" id="PF01137"/>
    </source>
</evidence>
<dbReference type="EMBL" id="OV121132">
    <property type="protein sequence ID" value="CAH0547345.1"/>
    <property type="molecule type" value="Genomic_DNA"/>
</dbReference>
<proteinExistence type="inferred from homology"/>
<dbReference type="InterPro" id="IPR023797">
    <property type="entry name" value="RNA3'_phos_cyclase_dom"/>
</dbReference>
<dbReference type="InterPro" id="IPR037136">
    <property type="entry name" value="RNA3'_phos_cyclase_dom_sf"/>
</dbReference>
<dbReference type="Gene3D" id="3.65.10.20">
    <property type="entry name" value="RNA 3'-terminal phosphate cyclase domain"/>
    <property type="match status" value="1"/>
</dbReference>
<evidence type="ECO:0000256" key="4">
    <source>
        <dbReference type="ARBA" id="ARBA00023242"/>
    </source>
</evidence>
<dbReference type="Pfam" id="PF05189">
    <property type="entry name" value="RTC_insert"/>
    <property type="match status" value="1"/>
</dbReference>
<evidence type="ECO:0000313" key="8">
    <source>
        <dbReference type="Proteomes" id="UP001154078"/>
    </source>
</evidence>
<evidence type="ECO:0008006" key="9">
    <source>
        <dbReference type="Google" id="ProtNLM"/>
    </source>
</evidence>
<dbReference type="PANTHER" id="PTHR11096">
    <property type="entry name" value="RNA 3' TERMINAL PHOSPHATE CYCLASE"/>
    <property type="match status" value="1"/>
</dbReference>
<comment type="subcellular location">
    <subcellularLocation>
        <location evidence="1">Nucleus</location>
        <location evidence="1">Nucleolus</location>
    </subcellularLocation>
</comment>
<dbReference type="InterPro" id="IPR020719">
    <property type="entry name" value="RNA3'_term_phos_cycl-like_CS"/>
</dbReference>
<evidence type="ECO:0000313" key="7">
    <source>
        <dbReference type="EMBL" id="CAH0547345.1"/>
    </source>
</evidence>
<dbReference type="FunFam" id="3.30.360.20:FF:000001">
    <property type="entry name" value="RNA terminal phosphate cyclase-like 1"/>
    <property type="match status" value="1"/>
</dbReference>
<keyword evidence="3" id="KW-0690">Ribosome biogenesis</keyword>
<evidence type="ECO:0000256" key="2">
    <source>
        <dbReference type="ARBA" id="ARBA00007089"/>
    </source>
</evidence>
<dbReference type="GO" id="GO:0005730">
    <property type="term" value="C:nucleolus"/>
    <property type="evidence" value="ECO:0007669"/>
    <property type="project" value="UniProtKB-SubCell"/>
</dbReference>
<dbReference type="OrthoDB" id="1911237at2759"/>
<name>A0A9P0ASP3_BRAAE</name>
<dbReference type="Proteomes" id="UP001154078">
    <property type="component" value="Chromosome 1"/>
</dbReference>
<evidence type="ECO:0000256" key="3">
    <source>
        <dbReference type="ARBA" id="ARBA00022517"/>
    </source>
</evidence>
<dbReference type="GO" id="GO:0004521">
    <property type="term" value="F:RNA endonuclease activity"/>
    <property type="evidence" value="ECO:0007669"/>
    <property type="project" value="TreeGrafter"/>
</dbReference>
<organism evidence="7 8">
    <name type="scientific">Brassicogethes aeneus</name>
    <name type="common">Rape pollen beetle</name>
    <name type="synonym">Meligethes aeneus</name>
    <dbReference type="NCBI Taxonomy" id="1431903"/>
    <lineage>
        <taxon>Eukaryota</taxon>
        <taxon>Metazoa</taxon>
        <taxon>Ecdysozoa</taxon>
        <taxon>Arthropoda</taxon>
        <taxon>Hexapoda</taxon>
        <taxon>Insecta</taxon>
        <taxon>Pterygota</taxon>
        <taxon>Neoptera</taxon>
        <taxon>Endopterygota</taxon>
        <taxon>Coleoptera</taxon>
        <taxon>Polyphaga</taxon>
        <taxon>Cucujiformia</taxon>
        <taxon>Nitidulidae</taxon>
        <taxon>Meligethinae</taxon>
        <taxon>Brassicogethes</taxon>
    </lineage>
</organism>
<dbReference type="PROSITE" id="PS01287">
    <property type="entry name" value="RTC"/>
    <property type="match status" value="1"/>
</dbReference>
<feature type="domain" description="RNA 3'-terminal phosphate cyclase insert" evidence="6">
    <location>
        <begin position="187"/>
        <end position="291"/>
    </location>
</feature>
<dbReference type="InterPro" id="IPR016443">
    <property type="entry name" value="RNA3'_term_phos_cyc_type_2"/>
</dbReference>
<dbReference type="CDD" id="cd00875">
    <property type="entry name" value="RNA_Cyclase_Class_I"/>
    <property type="match status" value="1"/>
</dbReference>
<dbReference type="InterPro" id="IPR000228">
    <property type="entry name" value="RNA3'_term_phos_cyc"/>
</dbReference>